<evidence type="ECO:0000259" key="5">
    <source>
        <dbReference type="PROSITE" id="PS51194"/>
    </source>
</evidence>
<dbReference type="PROSITE" id="PS50151">
    <property type="entry name" value="UVR"/>
    <property type="match status" value="1"/>
</dbReference>
<name>A0A2C9LLE7_BIOGL</name>
<dbReference type="GO" id="GO:0006289">
    <property type="term" value="P:nucleotide-excision repair"/>
    <property type="evidence" value="ECO:0007669"/>
    <property type="project" value="InterPro"/>
</dbReference>
<evidence type="ECO:0000256" key="2">
    <source>
        <dbReference type="ARBA" id="ARBA00026033"/>
    </source>
</evidence>
<dbReference type="VEuPathDB" id="VectorBase:BGLB032482"/>
<feature type="domain" description="UVR" evidence="4">
    <location>
        <begin position="262"/>
        <end position="297"/>
    </location>
</feature>
<dbReference type="Gene3D" id="4.10.860.10">
    <property type="entry name" value="UVR domain"/>
    <property type="match status" value="1"/>
</dbReference>
<dbReference type="EnsemblMetazoa" id="BGLB032482-RA">
    <property type="protein sequence ID" value="BGLB032482-PA"/>
    <property type="gene ID" value="BGLB032482"/>
</dbReference>
<dbReference type="GO" id="GO:0005524">
    <property type="term" value="F:ATP binding"/>
    <property type="evidence" value="ECO:0007669"/>
    <property type="project" value="InterPro"/>
</dbReference>
<comment type="subunit">
    <text evidence="2">Forms a heterotetramer with UvrA during the search for lesions. Interacts with UvrC in an incision complex.</text>
</comment>
<dbReference type="InterPro" id="IPR027417">
    <property type="entry name" value="P-loop_NTPase"/>
</dbReference>
<evidence type="ECO:0000313" key="6">
    <source>
        <dbReference type="EnsemblMetazoa" id="BGLB032482-PA"/>
    </source>
</evidence>
<proteinExistence type="inferred from homology"/>
<gene>
    <name evidence="6" type="primary">106071379</name>
</gene>
<protein>
    <recommendedName>
        <fullName evidence="3">UvrABC system protein B</fullName>
    </recommendedName>
</protein>
<dbReference type="Pfam" id="PF02151">
    <property type="entry name" value="UVR"/>
    <property type="match status" value="1"/>
</dbReference>
<dbReference type="SUPFAM" id="SSF52540">
    <property type="entry name" value="P-loop containing nucleoside triphosphate hydrolases"/>
    <property type="match status" value="1"/>
</dbReference>
<dbReference type="AlphaFoldDB" id="A0A2C9LLE7"/>
<dbReference type="SUPFAM" id="SSF46600">
    <property type="entry name" value="C-terminal UvrC-binding domain of UvrB"/>
    <property type="match status" value="1"/>
</dbReference>
<evidence type="ECO:0000259" key="4">
    <source>
        <dbReference type="PROSITE" id="PS50151"/>
    </source>
</evidence>
<dbReference type="PANTHER" id="PTHR24029:SF0">
    <property type="entry name" value="UVRABC SYSTEM PROTEIN B"/>
    <property type="match status" value="1"/>
</dbReference>
<dbReference type="GO" id="GO:0009380">
    <property type="term" value="C:excinuclease repair complex"/>
    <property type="evidence" value="ECO:0007669"/>
    <property type="project" value="InterPro"/>
</dbReference>
<sequence length="299" mass="34550">MNLVEYGFRLPSALDNRPLKFEEFENAYHMQKIYVSATPADYELNKTHGVVVSQIVRPTGLLDPTIEVVGTANQVEDIFDRIQKQKVKKERTFILTTTKKMAEELTRYLQERNEKVAYIHSDHKTFERDEILRKLRLGVYDTVIGINLLREGIDIPEISLVLIIDADKESFFRSTQSLIQIIGRAARNAHGHVVMYGDKMTLSMNNAISETKRRREVQEIYNKAHGITPKTISKDIPEPLNPEVSSAKKQLDPTKMSKEELKKEIEVQRGKMLYAAREMNFERAAQIRDYIIELEALQQ</sequence>
<dbReference type="GO" id="GO:0003677">
    <property type="term" value="F:DNA binding"/>
    <property type="evidence" value="ECO:0007669"/>
    <property type="project" value="InterPro"/>
</dbReference>
<evidence type="ECO:0000256" key="3">
    <source>
        <dbReference type="ARBA" id="ARBA00029504"/>
    </source>
</evidence>
<dbReference type="PROSITE" id="PS51194">
    <property type="entry name" value="HELICASE_CTER"/>
    <property type="match status" value="1"/>
</dbReference>
<dbReference type="STRING" id="6526.A0A2C9LLE7"/>
<dbReference type="SMART" id="SM00490">
    <property type="entry name" value="HELICc"/>
    <property type="match status" value="1"/>
</dbReference>
<dbReference type="InterPro" id="IPR001943">
    <property type="entry name" value="UVR_dom"/>
</dbReference>
<dbReference type="Pfam" id="PF00271">
    <property type="entry name" value="Helicase_C"/>
    <property type="match status" value="1"/>
</dbReference>
<evidence type="ECO:0000313" key="7">
    <source>
        <dbReference type="Proteomes" id="UP000076420"/>
    </source>
</evidence>
<organism evidence="6 7">
    <name type="scientific">Biomphalaria glabrata</name>
    <name type="common">Bloodfluke planorb</name>
    <name type="synonym">Freshwater snail</name>
    <dbReference type="NCBI Taxonomy" id="6526"/>
    <lineage>
        <taxon>Eukaryota</taxon>
        <taxon>Metazoa</taxon>
        <taxon>Spiralia</taxon>
        <taxon>Lophotrochozoa</taxon>
        <taxon>Mollusca</taxon>
        <taxon>Gastropoda</taxon>
        <taxon>Heterobranchia</taxon>
        <taxon>Euthyneura</taxon>
        <taxon>Panpulmonata</taxon>
        <taxon>Hygrophila</taxon>
        <taxon>Lymnaeoidea</taxon>
        <taxon>Planorbidae</taxon>
        <taxon>Biomphalaria</taxon>
    </lineage>
</organism>
<dbReference type="PANTHER" id="PTHR24029">
    <property type="entry name" value="UVRABC SYSTEM PROTEIN B"/>
    <property type="match status" value="1"/>
</dbReference>
<dbReference type="Gene3D" id="3.40.50.300">
    <property type="entry name" value="P-loop containing nucleotide triphosphate hydrolases"/>
    <property type="match status" value="2"/>
</dbReference>
<dbReference type="InterPro" id="IPR001650">
    <property type="entry name" value="Helicase_C-like"/>
</dbReference>
<dbReference type="Pfam" id="PF12344">
    <property type="entry name" value="UvrB"/>
    <property type="match status" value="1"/>
</dbReference>
<feature type="domain" description="Helicase C-terminal" evidence="5">
    <location>
        <begin position="74"/>
        <end position="236"/>
    </location>
</feature>
<dbReference type="Proteomes" id="UP000076420">
    <property type="component" value="Unassembled WGS sequence"/>
</dbReference>
<dbReference type="GO" id="GO:0016887">
    <property type="term" value="F:ATP hydrolysis activity"/>
    <property type="evidence" value="ECO:0007669"/>
    <property type="project" value="InterPro"/>
</dbReference>
<evidence type="ECO:0000256" key="1">
    <source>
        <dbReference type="ARBA" id="ARBA00008533"/>
    </source>
</evidence>
<accession>A0A2C9LLE7</accession>
<comment type="similarity">
    <text evidence="1">Belongs to the UvrB family.</text>
</comment>
<dbReference type="InterPro" id="IPR004807">
    <property type="entry name" value="UvrB"/>
</dbReference>
<dbReference type="InterPro" id="IPR024759">
    <property type="entry name" value="UvrB_YAD/RRR_dom"/>
</dbReference>
<dbReference type="InterPro" id="IPR036876">
    <property type="entry name" value="UVR_dom_sf"/>
</dbReference>
<reference evidence="6" key="1">
    <citation type="submission" date="2020-05" db="UniProtKB">
        <authorList>
            <consortium name="EnsemblMetazoa"/>
        </authorList>
    </citation>
    <scope>IDENTIFICATION</scope>
    <source>
        <strain evidence="6">BB02</strain>
    </source>
</reference>